<evidence type="ECO:0000259" key="6">
    <source>
        <dbReference type="PROSITE" id="PS50089"/>
    </source>
</evidence>
<evidence type="ECO:0008006" key="10">
    <source>
        <dbReference type="Google" id="ProtNLM"/>
    </source>
</evidence>
<evidence type="ECO:0000256" key="1">
    <source>
        <dbReference type="ARBA" id="ARBA00022723"/>
    </source>
</evidence>
<dbReference type="InterPro" id="IPR001841">
    <property type="entry name" value="Znf_RING"/>
</dbReference>
<dbReference type="PANTHER" id="PTHR23327">
    <property type="entry name" value="RING FINGER PROTEIN 127"/>
    <property type="match status" value="1"/>
</dbReference>
<keyword evidence="9" id="KW-1185">Reference proteome</keyword>
<evidence type="ECO:0000313" key="8">
    <source>
        <dbReference type="EMBL" id="KAL0958879.1"/>
    </source>
</evidence>
<dbReference type="Pfam" id="PF00097">
    <property type="entry name" value="zf-C3HC4"/>
    <property type="match status" value="1"/>
</dbReference>
<dbReference type="SUPFAM" id="SSF57850">
    <property type="entry name" value="RING/U-box"/>
    <property type="match status" value="1"/>
</dbReference>
<gene>
    <name evidence="8" type="ORF">HGRIS_014194</name>
</gene>
<dbReference type="PANTHER" id="PTHR23327:SF51">
    <property type="entry name" value="TRANSCRIPTIONAL REGULATOR OF YEAST FORM ADHERENCE 3"/>
    <property type="match status" value="1"/>
</dbReference>
<dbReference type="Proteomes" id="UP001556367">
    <property type="component" value="Unassembled WGS sequence"/>
</dbReference>
<dbReference type="PROSITE" id="PS00518">
    <property type="entry name" value="ZF_RING_1"/>
    <property type="match status" value="1"/>
</dbReference>
<feature type="region of interest" description="Disordered" evidence="5">
    <location>
        <begin position="95"/>
        <end position="129"/>
    </location>
</feature>
<evidence type="ECO:0000256" key="3">
    <source>
        <dbReference type="ARBA" id="ARBA00022833"/>
    </source>
</evidence>
<feature type="domain" description="RING-type" evidence="6">
    <location>
        <begin position="384"/>
        <end position="423"/>
    </location>
</feature>
<evidence type="ECO:0000313" key="9">
    <source>
        <dbReference type="Proteomes" id="UP001556367"/>
    </source>
</evidence>
<dbReference type="Pfam" id="PF03105">
    <property type="entry name" value="SPX"/>
    <property type="match status" value="1"/>
</dbReference>
<evidence type="ECO:0000256" key="2">
    <source>
        <dbReference type="ARBA" id="ARBA00022771"/>
    </source>
</evidence>
<protein>
    <recommendedName>
        <fullName evidence="10">RING-14 protein</fullName>
    </recommendedName>
</protein>
<keyword evidence="3" id="KW-0862">Zinc</keyword>
<feature type="region of interest" description="Disordered" evidence="5">
    <location>
        <begin position="315"/>
        <end position="342"/>
    </location>
</feature>
<comment type="caution">
    <text evidence="8">The sequence shown here is derived from an EMBL/GenBank/DDBJ whole genome shotgun (WGS) entry which is preliminary data.</text>
</comment>
<dbReference type="EMBL" id="JASNQZ010000003">
    <property type="protein sequence ID" value="KAL0958879.1"/>
    <property type="molecule type" value="Genomic_DNA"/>
</dbReference>
<proteinExistence type="predicted"/>
<dbReference type="PROSITE" id="PS51382">
    <property type="entry name" value="SPX"/>
    <property type="match status" value="1"/>
</dbReference>
<name>A0ABR3JSL6_9AGAR</name>
<dbReference type="PROSITE" id="PS50089">
    <property type="entry name" value="ZF_RING_2"/>
    <property type="match status" value="1"/>
</dbReference>
<keyword evidence="2 4" id="KW-0863">Zinc-finger</keyword>
<reference evidence="9" key="1">
    <citation type="submission" date="2024-06" db="EMBL/GenBank/DDBJ databases">
        <title>Multi-omics analyses provide insights into the biosynthesis of the anticancer antibiotic pleurotin in Hohenbuehelia grisea.</title>
        <authorList>
            <person name="Weaver J.A."/>
            <person name="Alberti F."/>
        </authorList>
    </citation>
    <scope>NUCLEOTIDE SEQUENCE [LARGE SCALE GENOMIC DNA]</scope>
    <source>
        <strain evidence="9">T-177</strain>
    </source>
</reference>
<dbReference type="InterPro" id="IPR004331">
    <property type="entry name" value="SPX_dom"/>
</dbReference>
<dbReference type="InterPro" id="IPR018957">
    <property type="entry name" value="Znf_C3HC4_RING-type"/>
</dbReference>
<organism evidence="8 9">
    <name type="scientific">Hohenbuehelia grisea</name>
    <dbReference type="NCBI Taxonomy" id="104357"/>
    <lineage>
        <taxon>Eukaryota</taxon>
        <taxon>Fungi</taxon>
        <taxon>Dikarya</taxon>
        <taxon>Basidiomycota</taxon>
        <taxon>Agaricomycotina</taxon>
        <taxon>Agaricomycetes</taxon>
        <taxon>Agaricomycetidae</taxon>
        <taxon>Agaricales</taxon>
        <taxon>Pleurotineae</taxon>
        <taxon>Pleurotaceae</taxon>
        <taxon>Hohenbuehelia</taxon>
    </lineage>
</organism>
<evidence type="ECO:0000256" key="4">
    <source>
        <dbReference type="PROSITE-ProRule" id="PRU00175"/>
    </source>
</evidence>
<feature type="compositionally biased region" description="Polar residues" evidence="5">
    <location>
        <begin position="117"/>
        <end position="129"/>
    </location>
</feature>
<feature type="domain" description="SPX" evidence="7">
    <location>
        <begin position="1"/>
        <end position="327"/>
    </location>
</feature>
<dbReference type="SMART" id="SM00184">
    <property type="entry name" value="RING"/>
    <property type="match status" value="1"/>
</dbReference>
<sequence length="481" mass="53272">MHFSKTYSQILLTLPPELRDNAIQYRQLKKLINQVVVELSAHGLSPAILQDLLDASPSLDGSDLGATPTQAKAIYEFHVEDERIEPRLRLWVNNTPQSHDHLDEPSNGEPSIPEPVENSQESSNPQSTAHEPYTHEVVIPLVSDTAFFELLTSALQALATHLLAVQNDFMATLKSLAVTIASTSHPMSATSSSFRPHSSLSNPAASLSQSIFAHSKNDLYAWREIFQLYMDAEVFESAREASRGEVSAEDSETRLRLFIDQMKERGLSDGRKLKMQESRVALKTFVELNLLILSVKKFQVATTEATRKILKKHTKRTALPLPSPTPSTSTSSTALTTAPPSVSQPQGLPFSFAPPGAITLPRVLVQALGETLLPVIPHIDDYSCLICTSIAFKPIRLTCGHLFCVRCLVKMQKRGNGDCPMCRAPSVLVANRSNVDWALLNFMQDWFPQETKAKLKHNEREAAQEELIEMGVDPNQSCLVM</sequence>
<accession>A0ABR3JSL6</accession>
<evidence type="ECO:0000259" key="7">
    <source>
        <dbReference type="PROSITE" id="PS51382"/>
    </source>
</evidence>
<feature type="compositionally biased region" description="Low complexity" evidence="5">
    <location>
        <begin position="326"/>
        <end position="341"/>
    </location>
</feature>
<dbReference type="InterPro" id="IPR013083">
    <property type="entry name" value="Znf_RING/FYVE/PHD"/>
</dbReference>
<dbReference type="Gene3D" id="3.30.40.10">
    <property type="entry name" value="Zinc/RING finger domain, C3HC4 (zinc finger)"/>
    <property type="match status" value="1"/>
</dbReference>
<evidence type="ECO:0000256" key="5">
    <source>
        <dbReference type="SAM" id="MobiDB-lite"/>
    </source>
</evidence>
<keyword evidence="1" id="KW-0479">Metal-binding</keyword>
<dbReference type="InterPro" id="IPR017907">
    <property type="entry name" value="Znf_RING_CS"/>
</dbReference>